<keyword evidence="1" id="KW-0472">Membrane</keyword>
<feature type="non-terminal residue" evidence="2">
    <location>
        <position position="1"/>
    </location>
</feature>
<evidence type="ECO:0000256" key="1">
    <source>
        <dbReference type="SAM" id="Phobius"/>
    </source>
</evidence>
<gene>
    <name evidence="2" type="ORF">K0M31_003837</name>
</gene>
<name>A0AA40FXN2_9HYME</name>
<keyword evidence="1" id="KW-0812">Transmembrane</keyword>
<reference evidence="2" key="1">
    <citation type="submission" date="2021-10" db="EMBL/GenBank/DDBJ databases">
        <title>Melipona bicolor Genome sequencing and assembly.</title>
        <authorList>
            <person name="Araujo N.S."/>
            <person name="Arias M.C."/>
        </authorList>
    </citation>
    <scope>NUCLEOTIDE SEQUENCE</scope>
    <source>
        <strain evidence="2">USP_2M_L1-L4_2017</strain>
        <tissue evidence="2">Whole body</tissue>
    </source>
</reference>
<organism evidence="2 3">
    <name type="scientific">Melipona bicolor</name>
    <dbReference type="NCBI Taxonomy" id="60889"/>
    <lineage>
        <taxon>Eukaryota</taxon>
        <taxon>Metazoa</taxon>
        <taxon>Ecdysozoa</taxon>
        <taxon>Arthropoda</taxon>
        <taxon>Hexapoda</taxon>
        <taxon>Insecta</taxon>
        <taxon>Pterygota</taxon>
        <taxon>Neoptera</taxon>
        <taxon>Endopterygota</taxon>
        <taxon>Hymenoptera</taxon>
        <taxon>Apocrita</taxon>
        <taxon>Aculeata</taxon>
        <taxon>Apoidea</taxon>
        <taxon>Anthophila</taxon>
        <taxon>Apidae</taxon>
        <taxon>Melipona</taxon>
    </lineage>
</organism>
<accession>A0AA40FXN2</accession>
<dbReference type="EMBL" id="JAHYIQ010000012">
    <property type="protein sequence ID" value="KAK1127293.1"/>
    <property type="molecule type" value="Genomic_DNA"/>
</dbReference>
<dbReference type="AlphaFoldDB" id="A0AA40FXN2"/>
<dbReference type="Proteomes" id="UP001177670">
    <property type="component" value="Unassembled WGS sequence"/>
</dbReference>
<keyword evidence="3" id="KW-1185">Reference proteome</keyword>
<feature type="non-terminal residue" evidence="2">
    <location>
        <position position="151"/>
    </location>
</feature>
<feature type="transmembrane region" description="Helical" evidence="1">
    <location>
        <begin position="12"/>
        <end position="29"/>
    </location>
</feature>
<proteinExistence type="predicted"/>
<comment type="caution">
    <text evidence="2">The sequence shown here is derived from an EMBL/GenBank/DDBJ whole genome shotgun (WGS) entry which is preliminary data.</text>
</comment>
<protein>
    <submittedName>
        <fullName evidence="2">Uncharacterized protein</fullName>
    </submittedName>
</protein>
<sequence>LTQSEEAGQADNLAVLLFLGCRLLAFYMLKATVMPTDPPAALYLRVFPTRSITSPQSRGAARFDHEPAVDDGFRRSAVSISTVFSSLFPPRTLCSLPLLCRCARGTNRDLRIRPKARLRVLTCFARGRILPGPSGGKLLGTAKEKRSDLII</sequence>
<evidence type="ECO:0000313" key="2">
    <source>
        <dbReference type="EMBL" id="KAK1127293.1"/>
    </source>
</evidence>
<keyword evidence="1" id="KW-1133">Transmembrane helix</keyword>
<evidence type="ECO:0000313" key="3">
    <source>
        <dbReference type="Proteomes" id="UP001177670"/>
    </source>
</evidence>